<dbReference type="WBParaSite" id="Minc3s01516g24420">
    <property type="protein sequence ID" value="Minc3s01516g24420"/>
    <property type="gene ID" value="Minc3s01516g24420"/>
</dbReference>
<reference evidence="2" key="1">
    <citation type="submission" date="2022-11" db="UniProtKB">
        <authorList>
            <consortium name="WormBaseParasite"/>
        </authorList>
    </citation>
    <scope>IDENTIFICATION</scope>
</reference>
<sequence length="175" mass="20207">MASSDLDMETENLDPDFTPKTIAEKLKLGDDFADWLSKEKFSEEDPVLVLNFVGMDFLHAQNRDDIKKALLNNKAEETKFATVFKFKTWEDIDAAQDVMKAEIPWAFYNATGRPMFYQADNGNNVAYTAEPTILTSVITAYSDKTKVLDLHRYAFFKGHRFGPRRSGLYYRFKFN</sequence>
<name>A0A914MA60_MELIC</name>
<accession>A0A914MA60</accession>
<dbReference type="Proteomes" id="UP000887563">
    <property type="component" value="Unplaced"/>
</dbReference>
<dbReference type="AlphaFoldDB" id="A0A914MA60"/>
<evidence type="ECO:0000313" key="2">
    <source>
        <dbReference type="WBParaSite" id="Minc3s01516g24420"/>
    </source>
</evidence>
<keyword evidence="1" id="KW-1185">Reference proteome</keyword>
<evidence type="ECO:0000313" key="1">
    <source>
        <dbReference type="Proteomes" id="UP000887563"/>
    </source>
</evidence>
<organism evidence="1 2">
    <name type="scientific">Meloidogyne incognita</name>
    <name type="common">Southern root-knot nematode worm</name>
    <name type="synonym">Oxyuris incognita</name>
    <dbReference type="NCBI Taxonomy" id="6306"/>
    <lineage>
        <taxon>Eukaryota</taxon>
        <taxon>Metazoa</taxon>
        <taxon>Ecdysozoa</taxon>
        <taxon>Nematoda</taxon>
        <taxon>Chromadorea</taxon>
        <taxon>Rhabditida</taxon>
        <taxon>Tylenchina</taxon>
        <taxon>Tylenchomorpha</taxon>
        <taxon>Tylenchoidea</taxon>
        <taxon>Meloidogynidae</taxon>
        <taxon>Meloidogyninae</taxon>
        <taxon>Meloidogyne</taxon>
        <taxon>Meloidogyne incognita group</taxon>
    </lineage>
</organism>
<proteinExistence type="predicted"/>
<protein>
    <submittedName>
        <fullName evidence="2">Uncharacterized protein</fullName>
    </submittedName>
</protein>